<comment type="cofactor">
    <cofactor evidence="1">
        <name>a divalent metal cation</name>
        <dbReference type="ChEBI" id="CHEBI:60240"/>
    </cofactor>
</comment>
<feature type="domain" description="DDE Tnp4" evidence="3">
    <location>
        <begin position="11"/>
        <end position="69"/>
    </location>
</feature>
<name>A0A151WSB8_9HYME</name>
<dbReference type="Proteomes" id="UP000075809">
    <property type="component" value="Unassembled WGS sequence"/>
</dbReference>
<sequence>MRFYSRKGIKSDRERIFNYRLSRARRIIENAFGILTSRFINRWRVLCSCICMKPENVEKIVLATLCLHNFLIMREDCENERKIYCPTSYVDYEDHDGSVIPGMWRNETTNSNFHNIGCLGCNSATRNAVTQRNALADWMISEEGQVSWQTQMIHRANHVNFPCLTQR</sequence>
<evidence type="ECO:0000313" key="4">
    <source>
        <dbReference type="EMBL" id="KYQ50687.1"/>
    </source>
</evidence>
<dbReference type="Pfam" id="PF13359">
    <property type="entry name" value="DDE_Tnp_4"/>
    <property type="match status" value="1"/>
</dbReference>
<keyword evidence="2" id="KW-0479">Metal-binding</keyword>
<evidence type="ECO:0000259" key="3">
    <source>
        <dbReference type="Pfam" id="PF13359"/>
    </source>
</evidence>
<gene>
    <name evidence="4" type="ORF">ALC60_10230</name>
</gene>
<dbReference type="EMBL" id="KQ982789">
    <property type="protein sequence ID" value="KYQ50687.1"/>
    <property type="molecule type" value="Genomic_DNA"/>
</dbReference>
<dbReference type="STRING" id="64791.A0A151WSB8"/>
<evidence type="ECO:0000256" key="2">
    <source>
        <dbReference type="ARBA" id="ARBA00022723"/>
    </source>
</evidence>
<reference evidence="4 5" key="1">
    <citation type="submission" date="2015-09" db="EMBL/GenBank/DDBJ databases">
        <title>Trachymyrmex zeteki WGS genome.</title>
        <authorList>
            <person name="Nygaard S."/>
            <person name="Hu H."/>
            <person name="Boomsma J."/>
            <person name="Zhang G."/>
        </authorList>
    </citation>
    <scope>NUCLEOTIDE SEQUENCE [LARGE SCALE GENOMIC DNA]</scope>
    <source>
        <strain evidence="4">Tzet28-1</strain>
        <tissue evidence="4">Whole body</tissue>
    </source>
</reference>
<organism evidence="4 5">
    <name type="scientific">Mycetomoellerius zeteki</name>
    <dbReference type="NCBI Taxonomy" id="64791"/>
    <lineage>
        <taxon>Eukaryota</taxon>
        <taxon>Metazoa</taxon>
        <taxon>Ecdysozoa</taxon>
        <taxon>Arthropoda</taxon>
        <taxon>Hexapoda</taxon>
        <taxon>Insecta</taxon>
        <taxon>Pterygota</taxon>
        <taxon>Neoptera</taxon>
        <taxon>Endopterygota</taxon>
        <taxon>Hymenoptera</taxon>
        <taxon>Apocrita</taxon>
        <taxon>Aculeata</taxon>
        <taxon>Formicoidea</taxon>
        <taxon>Formicidae</taxon>
        <taxon>Myrmicinae</taxon>
        <taxon>Mycetomoellerius</taxon>
    </lineage>
</organism>
<protein>
    <recommendedName>
        <fullName evidence="3">DDE Tnp4 domain-containing protein</fullName>
    </recommendedName>
</protein>
<accession>A0A151WSB8</accession>
<keyword evidence="5" id="KW-1185">Reference proteome</keyword>
<dbReference type="AlphaFoldDB" id="A0A151WSB8"/>
<proteinExistence type="predicted"/>
<evidence type="ECO:0000313" key="5">
    <source>
        <dbReference type="Proteomes" id="UP000075809"/>
    </source>
</evidence>
<evidence type="ECO:0000256" key="1">
    <source>
        <dbReference type="ARBA" id="ARBA00001968"/>
    </source>
</evidence>
<dbReference type="InterPro" id="IPR027806">
    <property type="entry name" value="HARBI1_dom"/>
</dbReference>
<dbReference type="GO" id="GO:0046872">
    <property type="term" value="F:metal ion binding"/>
    <property type="evidence" value="ECO:0007669"/>
    <property type="project" value="UniProtKB-KW"/>
</dbReference>